<evidence type="ECO:0008006" key="5">
    <source>
        <dbReference type="Google" id="ProtNLM"/>
    </source>
</evidence>
<feature type="signal peptide" evidence="2">
    <location>
        <begin position="1"/>
        <end position="20"/>
    </location>
</feature>
<organism evidence="3 4">
    <name type="scientific">Streptomyces xanthii</name>
    <dbReference type="NCBI Taxonomy" id="2768069"/>
    <lineage>
        <taxon>Bacteria</taxon>
        <taxon>Bacillati</taxon>
        <taxon>Actinomycetota</taxon>
        <taxon>Actinomycetes</taxon>
        <taxon>Kitasatosporales</taxon>
        <taxon>Streptomycetaceae</taxon>
        <taxon>Streptomyces</taxon>
    </lineage>
</organism>
<feature type="compositionally biased region" description="Pro residues" evidence="1">
    <location>
        <begin position="108"/>
        <end position="117"/>
    </location>
</feature>
<evidence type="ECO:0000256" key="1">
    <source>
        <dbReference type="SAM" id="MobiDB-lite"/>
    </source>
</evidence>
<dbReference type="PROSITE" id="PS51257">
    <property type="entry name" value="PROKAR_LIPOPROTEIN"/>
    <property type="match status" value="1"/>
</dbReference>
<dbReference type="Proteomes" id="UP000516428">
    <property type="component" value="Plasmid unnamed2"/>
</dbReference>
<dbReference type="KEGG" id="sxn:IAG42_37350"/>
<reference evidence="3 4" key="1">
    <citation type="submission" date="2020-09" db="EMBL/GenBank/DDBJ databases">
        <title>A novel species.</title>
        <authorList>
            <person name="Gao J."/>
        </authorList>
    </citation>
    <scope>NUCLEOTIDE SEQUENCE [LARGE SCALE GENOMIC DNA]</scope>
    <source>
        <strain evidence="3 4">CRXT-Y-14</strain>
        <plasmid evidence="3 4">unnamed2</plasmid>
    </source>
</reference>
<protein>
    <recommendedName>
        <fullName evidence="5">Lipoprotein</fullName>
    </recommendedName>
</protein>
<geneLocation type="plasmid" evidence="3 4">
    <name>unnamed2</name>
</geneLocation>
<keyword evidence="4" id="KW-1185">Reference proteome</keyword>
<feature type="compositionally biased region" description="Basic and acidic residues" evidence="1">
    <location>
        <begin position="58"/>
        <end position="67"/>
    </location>
</feature>
<keyword evidence="2" id="KW-0732">Signal</keyword>
<sequence length="159" mass="16420">MRRRPALLIPLVLLAATACVSVRDDGRPARPSAAATTAAAPSLASVAPPPSQAPGREALVRMDDGRPRGRKHAEPAPAAPAAKPPARRAAPPEAAAPPPRPRAVRPAPAAPRRPAAPAPRVKPRATRPAAGYDMRTLCRSAARNGVGQNIVDLCRSSYG</sequence>
<feature type="chain" id="PRO_5039556203" description="Lipoprotein" evidence="2">
    <location>
        <begin position="21"/>
        <end position="159"/>
    </location>
</feature>
<dbReference type="RefSeq" id="WP_188342088.1">
    <property type="nucleotide sequence ID" value="NZ_CP061283.1"/>
</dbReference>
<keyword evidence="3" id="KW-0614">Plasmid</keyword>
<gene>
    <name evidence="3" type="ORF">IAG42_37350</name>
</gene>
<proteinExistence type="predicted"/>
<evidence type="ECO:0000313" key="4">
    <source>
        <dbReference type="Proteomes" id="UP000516428"/>
    </source>
</evidence>
<feature type="compositionally biased region" description="Low complexity" evidence="1">
    <location>
        <begin position="29"/>
        <end position="46"/>
    </location>
</feature>
<feature type="region of interest" description="Disordered" evidence="1">
    <location>
        <begin position="24"/>
        <end position="130"/>
    </location>
</feature>
<evidence type="ECO:0000313" key="3">
    <source>
        <dbReference type="EMBL" id="QNS09433.1"/>
    </source>
</evidence>
<name>A0A7H1BL28_9ACTN</name>
<accession>A0A7H1BL28</accession>
<evidence type="ECO:0000256" key="2">
    <source>
        <dbReference type="SAM" id="SignalP"/>
    </source>
</evidence>
<dbReference type="EMBL" id="CP061283">
    <property type="protein sequence ID" value="QNS09433.1"/>
    <property type="molecule type" value="Genomic_DNA"/>
</dbReference>
<dbReference type="AlphaFoldDB" id="A0A7H1BL28"/>